<keyword evidence="6 13" id="KW-0808">Transferase</keyword>
<evidence type="ECO:0000256" key="5">
    <source>
        <dbReference type="ARBA" id="ARBA00022490"/>
    </source>
</evidence>
<feature type="domain" description="YrdC-like" evidence="15">
    <location>
        <begin position="20"/>
        <end position="207"/>
    </location>
</feature>
<feature type="binding site" evidence="14">
    <location>
        <position position="65"/>
    </location>
    <ligand>
        <name>ATP</name>
        <dbReference type="ChEBI" id="CHEBI:30616"/>
    </ligand>
</feature>
<dbReference type="InterPro" id="IPR050156">
    <property type="entry name" value="TC-AMP_synthase_SUA5"/>
</dbReference>
<keyword evidence="8 13" id="KW-0548">Nucleotidyltransferase</keyword>
<dbReference type="SUPFAM" id="SSF55821">
    <property type="entry name" value="YrdC/RibB"/>
    <property type="match status" value="1"/>
</dbReference>
<evidence type="ECO:0000256" key="10">
    <source>
        <dbReference type="ARBA" id="ARBA00022840"/>
    </source>
</evidence>
<feature type="binding site" evidence="14">
    <location>
        <position position="189"/>
    </location>
    <ligand>
        <name>L-threonine</name>
        <dbReference type="ChEBI" id="CHEBI:57926"/>
    </ligand>
</feature>
<dbReference type="NCBIfam" id="TIGR00057">
    <property type="entry name" value="L-threonylcarbamoyladenylate synthase"/>
    <property type="match status" value="1"/>
</dbReference>
<dbReference type="InterPro" id="IPR006070">
    <property type="entry name" value="Sua5-like_dom"/>
</dbReference>
<dbReference type="EMBL" id="JADPIE010000005">
    <property type="protein sequence ID" value="MBF8437405.1"/>
    <property type="molecule type" value="Genomic_DNA"/>
</dbReference>
<dbReference type="PANTHER" id="PTHR17490">
    <property type="entry name" value="SUA5"/>
    <property type="match status" value="1"/>
</dbReference>
<evidence type="ECO:0000256" key="11">
    <source>
        <dbReference type="ARBA" id="ARBA00029774"/>
    </source>
</evidence>
<comment type="caution">
    <text evidence="16">The sequence shown here is derived from an EMBL/GenBank/DDBJ whole genome shotgun (WGS) entry which is preliminary data.</text>
</comment>
<dbReference type="PIRSF" id="PIRSF004930">
    <property type="entry name" value="Tln_factor_SUA5"/>
    <property type="match status" value="1"/>
</dbReference>
<evidence type="ECO:0000256" key="3">
    <source>
        <dbReference type="ARBA" id="ARBA00012584"/>
    </source>
</evidence>
<dbReference type="EC" id="2.7.7.87" evidence="3 13"/>
<evidence type="ECO:0000256" key="7">
    <source>
        <dbReference type="ARBA" id="ARBA00022694"/>
    </source>
</evidence>
<keyword evidence="17" id="KW-1185">Reference proteome</keyword>
<dbReference type="Pfam" id="PF03481">
    <property type="entry name" value="Sua5_C"/>
    <property type="match status" value="1"/>
</dbReference>
<feature type="binding site" evidence="14">
    <location>
        <position position="149"/>
    </location>
    <ligand>
        <name>L-threonine</name>
        <dbReference type="ChEBI" id="CHEBI:57926"/>
    </ligand>
</feature>
<dbReference type="GO" id="GO:0005737">
    <property type="term" value="C:cytoplasm"/>
    <property type="evidence" value="ECO:0007669"/>
    <property type="project" value="UniProtKB-SubCell"/>
</dbReference>
<dbReference type="GO" id="GO:0008033">
    <property type="term" value="P:tRNA processing"/>
    <property type="evidence" value="ECO:0007669"/>
    <property type="project" value="UniProtKB-KW"/>
</dbReference>
<feature type="binding site" evidence="14">
    <location>
        <position position="125"/>
    </location>
    <ligand>
        <name>ATP</name>
        <dbReference type="ChEBI" id="CHEBI:30616"/>
    </ligand>
</feature>
<dbReference type="InterPro" id="IPR017945">
    <property type="entry name" value="DHBP_synth_RibB-like_a/b_dom"/>
</dbReference>
<feature type="binding site" evidence="14">
    <location>
        <position position="242"/>
    </location>
    <ligand>
        <name>ATP</name>
        <dbReference type="ChEBI" id="CHEBI:30616"/>
    </ligand>
</feature>
<evidence type="ECO:0000256" key="2">
    <source>
        <dbReference type="ARBA" id="ARBA00007663"/>
    </source>
</evidence>
<keyword evidence="5 13" id="KW-0963">Cytoplasm</keyword>
<comment type="catalytic activity">
    <reaction evidence="12 13">
        <text>L-threonine + hydrogencarbonate + ATP = L-threonylcarbamoyladenylate + diphosphate + H2O</text>
        <dbReference type="Rhea" id="RHEA:36407"/>
        <dbReference type="ChEBI" id="CHEBI:15377"/>
        <dbReference type="ChEBI" id="CHEBI:17544"/>
        <dbReference type="ChEBI" id="CHEBI:30616"/>
        <dbReference type="ChEBI" id="CHEBI:33019"/>
        <dbReference type="ChEBI" id="CHEBI:57926"/>
        <dbReference type="ChEBI" id="CHEBI:73682"/>
        <dbReference type="EC" id="2.7.7.87"/>
    </reaction>
</comment>
<evidence type="ECO:0000256" key="1">
    <source>
        <dbReference type="ARBA" id="ARBA00004496"/>
    </source>
</evidence>
<reference evidence="16" key="1">
    <citation type="submission" date="2020-11" db="EMBL/GenBank/DDBJ databases">
        <title>Halonatronomonas betainensis gen. nov., sp. nov. a novel haloalkaliphilic representative of the family Halanaerobiacae capable of betaine degradation.</title>
        <authorList>
            <person name="Boltyanskaya Y."/>
            <person name="Kevbrin V."/>
            <person name="Detkova E."/>
            <person name="Grouzdev D.S."/>
            <person name="Koziaeva V."/>
            <person name="Zhilina T."/>
        </authorList>
    </citation>
    <scope>NUCLEOTIDE SEQUENCE</scope>
    <source>
        <strain evidence="16">Z-7014</strain>
    </source>
</reference>
<name>A0A931AVS3_9FIRM</name>
<dbReference type="Pfam" id="PF01300">
    <property type="entry name" value="Sua5_yciO_yrdC"/>
    <property type="match status" value="1"/>
</dbReference>
<organism evidence="16 17">
    <name type="scientific">Halonatronomonas betaini</name>
    <dbReference type="NCBI Taxonomy" id="2778430"/>
    <lineage>
        <taxon>Bacteria</taxon>
        <taxon>Bacillati</taxon>
        <taxon>Bacillota</taxon>
        <taxon>Clostridia</taxon>
        <taxon>Halanaerobiales</taxon>
        <taxon>Halarsenatibacteraceae</taxon>
        <taxon>Halonatronomonas</taxon>
    </lineage>
</organism>
<comment type="subcellular location">
    <subcellularLocation>
        <location evidence="1 13">Cytoplasm</location>
    </subcellularLocation>
</comment>
<keyword evidence="9 13" id="KW-0547">Nucleotide-binding</keyword>
<sequence>MKTEILKVDSNMSPADILGSEAVIKATRLLQQGEVVAIPTETVYGLAGDCFNPDAVSKIFAAKGRPNDNPLIVHIADHKDIYRVTPRPINDLAFELITRFWPGPLTIILPKKEELPSETTAGLDTVAIRMPSHPVTKAILSRSGLILAAPSANSSGFPSPTRANHVLRDLNNKIPLIVDGGSCSVGLESTVVDLTADEPVLLRPGGITAYQLEEVIGRKIKRQYDIEPDSSPKSPGLKYKHYSPRADVILLASNSPSLIWEEACKTKGKRALLITTETAEEINDLLASSELKATGDCADGNFEIFEMGSFVNPEIIARRLFALLRDMDNQGFDILLVEKISDSGLGEAVMNRLMRAASQVINIDNETKE</sequence>
<evidence type="ECO:0000313" key="17">
    <source>
        <dbReference type="Proteomes" id="UP000621436"/>
    </source>
</evidence>
<evidence type="ECO:0000256" key="4">
    <source>
        <dbReference type="ARBA" id="ARBA00015492"/>
    </source>
</evidence>
<evidence type="ECO:0000256" key="14">
    <source>
        <dbReference type="PIRSR" id="PIRSR004930-1"/>
    </source>
</evidence>
<dbReference type="GO" id="GO:0000049">
    <property type="term" value="F:tRNA binding"/>
    <property type="evidence" value="ECO:0007669"/>
    <property type="project" value="TreeGrafter"/>
</dbReference>
<evidence type="ECO:0000256" key="12">
    <source>
        <dbReference type="ARBA" id="ARBA00048366"/>
    </source>
</evidence>
<feature type="binding site" evidence="14">
    <location>
        <position position="74"/>
    </location>
    <ligand>
        <name>L-threonine</name>
        <dbReference type="ChEBI" id="CHEBI:57926"/>
    </ligand>
</feature>
<dbReference type="InterPro" id="IPR010923">
    <property type="entry name" value="T(6)A37_SUA5"/>
</dbReference>
<dbReference type="AlphaFoldDB" id="A0A931AVS3"/>
<comment type="function">
    <text evidence="13">Required for the formation of a threonylcarbamoyl group on adenosine at position 37 (t(6)A37) in tRNAs that read codons beginning with adenine.</text>
</comment>
<feature type="binding site" evidence="14">
    <location>
        <position position="151"/>
    </location>
    <ligand>
        <name>ATP</name>
        <dbReference type="ChEBI" id="CHEBI:30616"/>
    </ligand>
</feature>
<dbReference type="PANTHER" id="PTHR17490:SF16">
    <property type="entry name" value="THREONYLCARBAMOYL-AMP SYNTHASE"/>
    <property type="match status" value="1"/>
</dbReference>
<keyword evidence="10 13" id="KW-0067">ATP-binding</keyword>
<protein>
    <recommendedName>
        <fullName evidence="4 13">Threonylcarbamoyl-AMP synthase</fullName>
        <shortName evidence="13">TC-AMP synthase</shortName>
        <ecNumber evidence="3 13">2.7.7.87</ecNumber>
    </recommendedName>
    <alternativeName>
        <fullName evidence="11 13">L-threonylcarbamoyladenylate synthase</fullName>
    </alternativeName>
</protein>
<feature type="binding site" evidence="14">
    <location>
        <position position="203"/>
    </location>
    <ligand>
        <name>ATP</name>
        <dbReference type="ChEBI" id="CHEBI:30616"/>
    </ligand>
</feature>
<evidence type="ECO:0000256" key="13">
    <source>
        <dbReference type="PIRNR" id="PIRNR004930"/>
    </source>
</evidence>
<feature type="binding site" evidence="14">
    <location>
        <position position="129"/>
    </location>
    <ligand>
        <name>L-threonine</name>
        <dbReference type="ChEBI" id="CHEBI:57926"/>
    </ligand>
</feature>
<dbReference type="Gene3D" id="3.90.870.10">
    <property type="entry name" value="DHBP synthase"/>
    <property type="match status" value="1"/>
</dbReference>
<dbReference type="RefSeq" id="WP_270454381.1">
    <property type="nucleotide sequence ID" value="NZ_JADPIE010000005.1"/>
</dbReference>
<dbReference type="InterPro" id="IPR005145">
    <property type="entry name" value="Sua5_C"/>
</dbReference>
<dbReference type="GO" id="GO:0003725">
    <property type="term" value="F:double-stranded RNA binding"/>
    <property type="evidence" value="ECO:0007669"/>
    <property type="project" value="UniProtKB-UniRule"/>
</dbReference>
<evidence type="ECO:0000256" key="6">
    <source>
        <dbReference type="ARBA" id="ARBA00022679"/>
    </source>
</evidence>
<dbReference type="GO" id="GO:0061710">
    <property type="term" value="F:L-threonylcarbamoyladenylate synthase"/>
    <property type="evidence" value="ECO:0007669"/>
    <property type="project" value="UniProtKB-EC"/>
</dbReference>
<dbReference type="InterPro" id="IPR038385">
    <property type="entry name" value="Sua5/YwlC_C"/>
</dbReference>
<feature type="binding site" evidence="14">
    <location>
        <position position="69"/>
    </location>
    <ligand>
        <name>ATP</name>
        <dbReference type="ChEBI" id="CHEBI:30616"/>
    </ligand>
</feature>
<evidence type="ECO:0000256" key="8">
    <source>
        <dbReference type="ARBA" id="ARBA00022695"/>
    </source>
</evidence>
<evidence type="ECO:0000313" key="16">
    <source>
        <dbReference type="EMBL" id="MBF8437405.1"/>
    </source>
</evidence>
<accession>A0A931AVS3</accession>
<gene>
    <name evidence="16" type="ORF">I0Q91_09960</name>
</gene>
<dbReference type="FunFam" id="3.90.870.10:FF:000009">
    <property type="entry name" value="Threonylcarbamoyl-AMP synthase, putative"/>
    <property type="match status" value="1"/>
</dbReference>
<dbReference type="GO" id="GO:0006450">
    <property type="term" value="P:regulation of translational fidelity"/>
    <property type="evidence" value="ECO:0007669"/>
    <property type="project" value="TreeGrafter"/>
</dbReference>
<comment type="similarity">
    <text evidence="2 13">Belongs to the SUA5 family.</text>
</comment>
<evidence type="ECO:0000259" key="15">
    <source>
        <dbReference type="PROSITE" id="PS51163"/>
    </source>
</evidence>
<keyword evidence="7 13" id="KW-0819">tRNA processing</keyword>
<feature type="binding site" evidence="14">
    <location>
        <position position="42"/>
    </location>
    <ligand>
        <name>L-threonine</name>
        <dbReference type="ChEBI" id="CHEBI:57926"/>
    </ligand>
</feature>
<feature type="binding site" evidence="14">
    <location>
        <position position="159"/>
    </location>
    <ligand>
        <name>ATP</name>
        <dbReference type="ChEBI" id="CHEBI:30616"/>
    </ligand>
</feature>
<dbReference type="Gene3D" id="3.40.50.11030">
    <property type="entry name" value="Threonylcarbamoyl-AMP synthase, C-terminal domain"/>
    <property type="match status" value="1"/>
</dbReference>
<proteinExistence type="inferred from homology"/>
<dbReference type="PROSITE" id="PS51163">
    <property type="entry name" value="YRDC"/>
    <property type="match status" value="1"/>
</dbReference>
<evidence type="ECO:0000256" key="9">
    <source>
        <dbReference type="ARBA" id="ARBA00022741"/>
    </source>
</evidence>
<dbReference type="Proteomes" id="UP000621436">
    <property type="component" value="Unassembled WGS sequence"/>
</dbReference>
<dbReference type="GO" id="GO:0005524">
    <property type="term" value="F:ATP binding"/>
    <property type="evidence" value="ECO:0007669"/>
    <property type="project" value="UniProtKB-UniRule"/>
</dbReference>